<accession>A0A182WS14</accession>
<proteinExistence type="predicted"/>
<dbReference type="VEuPathDB" id="VectorBase:AQUA000317"/>
<keyword evidence="2" id="KW-1185">Reference proteome</keyword>
<dbReference type="STRING" id="34691.A0A182WS14"/>
<name>A0A182WS14_ANOQN</name>
<dbReference type="EnsemblMetazoa" id="AQUA000317-RA">
    <property type="protein sequence ID" value="AQUA000317-PA"/>
    <property type="gene ID" value="AQUA000317"/>
</dbReference>
<sequence>MEQTSNGRDASPLEIPFCEHYKPLIVEEIVLADHPAHLHYGKCSVIGTLCCTNNVLGSLSLPDLPSAMQLPDGACSVELCLDNYSGIVPRGSQVEVTGILKLRDRTTEITTDAGTLRNMLEAADGIVFKQQYEAMKANCKPYIEVDYIRTISNARELISCNLKFRKLSLLTKMEM</sequence>
<organism evidence="1 2">
    <name type="scientific">Anopheles quadriannulatus</name>
    <name type="common">Mosquito</name>
    <dbReference type="NCBI Taxonomy" id="34691"/>
    <lineage>
        <taxon>Eukaryota</taxon>
        <taxon>Metazoa</taxon>
        <taxon>Ecdysozoa</taxon>
        <taxon>Arthropoda</taxon>
        <taxon>Hexapoda</taxon>
        <taxon>Insecta</taxon>
        <taxon>Pterygota</taxon>
        <taxon>Neoptera</taxon>
        <taxon>Endopterygota</taxon>
        <taxon>Diptera</taxon>
        <taxon>Nematocera</taxon>
        <taxon>Culicoidea</taxon>
        <taxon>Culicidae</taxon>
        <taxon>Anophelinae</taxon>
        <taxon>Anopheles</taxon>
    </lineage>
</organism>
<reference evidence="1" key="1">
    <citation type="submission" date="2020-05" db="UniProtKB">
        <authorList>
            <consortium name="EnsemblMetazoa"/>
        </authorList>
    </citation>
    <scope>IDENTIFICATION</scope>
    <source>
        <strain evidence="1">SANGQUA</strain>
    </source>
</reference>
<evidence type="ECO:0008006" key="3">
    <source>
        <dbReference type="Google" id="ProtNLM"/>
    </source>
</evidence>
<dbReference type="Proteomes" id="UP000076407">
    <property type="component" value="Unassembled WGS sequence"/>
</dbReference>
<evidence type="ECO:0000313" key="2">
    <source>
        <dbReference type="Proteomes" id="UP000076407"/>
    </source>
</evidence>
<protein>
    <recommendedName>
        <fullName evidence="3">CST complex subunit TEN1</fullName>
    </recommendedName>
</protein>
<evidence type="ECO:0000313" key="1">
    <source>
        <dbReference type="EnsemblMetazoa" id="AQUA000317-PA"/>
    </source>
</evidence>
<dbReference type="AlphaFoldDB" id="A0A182WS14"/>